<dbReference type="SUPFAM" id="SSF55347">
    <property type="entry name" value="Glyceraldehyde-3-phosphate dehydrogenase-like, C-terminal domain"/>
    <property type="match status" value="1"/>
</dbReference>
<dbReference type="GO" id="GO:0004365">
    <property type="term" value="F:glyceraldehyde-3-phosphate dehydrogenase (NAD+) (phosphorylating) activity"/>
    <property type="evidence" value="ECO:0007669"/>
    <property type="project" value="UniProtKB-EC"/>
</dbReference>
<dbReference type="EC" id="1.2.1.-" evidence="4"/>
<dbReference type="Pfam" id="PF00044">
    <property type="entry name" value="Gp_dh_N"/>
    <property type="match status" value="1"/>
</dbReference>
<dbReference type="InterPro" id="IPR036291">
    <property type="entry name" value="NAD(P)-bd_dom_sf"/>
</dbReference>
<dbReference type="Gene3D" id="3.30.360.10">
    <property type="entry name" value="Dihydrodipicolinate Reductase, domain 2"/>
    <property type="match status" value="1"/>
</dbReference>
<keyword evidence="7" id="KW-1185">Reference proteome</keyword>
<comment type="caution">
    <text evidence="6">The sequence shown here is derived from an EMBL/GenBank/DDBJ whole genome shotgun (WGS) entry which is preliminary data.</text>
</comment>
<organism evidence="6 7">
    <name type="scientific">Candidatus Magnetaquiglobus chichijimensis</name>
    <dbReference type="NCBI Taxonomy" id="3141448"/>
    <lineage>
        <taxon>Bacteria</taxon>
        <taxon>Pseudomonadati</taxon>
        <taxon>Pseudomonadota</taxon>
        <taxon>Magnetococcia</taxon>
        <taxon>Magnetococcales</taxon>
        <taxon>Candidatus Magnetaquicoccaceae</taxon>
        <taxon>Candidatus Magnetaquiglobus</taxon>
    </lineage>
</organism>
<proteinExistence type="inferred from homology"/>
<evidence type="ECO:0000256" key="3">
    <source>
        <dbReference type="RuleBase" id="RU000397"/>
    </source>
</evidence>
<evidence type="ECO:0000313" key="6">
    <source>
        <dbReference type="EMBL" id="GAB0056787.1"/>
    </source>
</evidence>
<protein>
    <recommendedName>
        <fullName evidence="4">Glyceraldehyde-3-phosphate dehydrogenase</fullName>
        <ecNumber evidence="4">1.2.1.-</ecNumber>
    </recommendedName>
</protein>
<dbReference type="Gene3D" id="3.40.50.720">
    <property type="entry name" value="NAD(P)-binding Rossmann-like Domain"/>
    <property type="match status" value="1"/>
</dbReference>
<gene>
    <name evidence="6" type="primary">gapA</name>
    <name evidence="6" type="ORF">SIID45300_01099</name>
</gene>
<dbReference type="InterPro" id="IPR020831">
    <property type="entry name" value="GlycerAld/Erythrose_P_DH"/>
</dbReference>
<evidence type="ECO:0000256" key="4">
    <source>
        <dbReference type="RuleBase" id="RU361160"/>
    </source>
</evidence>
<reference evidence="6 7" key="1">
    <citation type="submission" date="2024-09" db="EMBL/GenBank/DDBJ databases">
        <title>Draft genome sequence of Candidatus Magnetaquicoccaceae bacterium FCR-1.</title>
        <authorList>
            <person name="Shimoshige H."/>
            <person name="Shimamura S."/>
            <person name="Taoka A."/>
            <person name="Kobayashi H."/>
            <person name="Maekawa T."/>
        </authorList>
    </citation>
    <scope>NUCLEOTIDE SEQUENCE [LARGE SCALE GENOMIC DNA]</scope>
    <source>
        <strain evidence="6 7">FCR-1</strain>
    </source>
</reference>
<dbReference type="PIRSF" id="PIRSF000149">
    <property type="entry name" value="GAP_DH"/>
    <property type="match status" value="1"/>
</dbReference>
<evidence type="ECO:0000256" key="2">
    <source>
        <dbReference type="ARBA" id="ARBA00023002"/>
    </source>
</evidence>
<dbReference type="RefSeq" id="WP_420904508.1">
    <property type="nucleotide sequence ID" value="NZ_BAAFGK010000004.1"/>
</dbReference>
<evidence type="ECO:0000313" key="7">
    <source>
        <dbReference type="Proteomes" id="UP001628193"/>
    </source>
</evidence>
<evidence type="ECO:0000259" key="5">
    <source>
        <dbReference type="SMART" id="SM00846"/>
    </source>
</evidence>
<comment type="similarity">
    <text evidence="1 3">Belongs to the glyceraldehyde-3-phosphate dehydrogenase family.</text>
</comment>
<sequence>MTIRIGINGFGRIGRAIFRAALSDPAFQDLQVVAINDLSTPEILTHLFRFDSFIGPWKGECSLHGATLTLNTHACQFLSEPLPAAIPWHRYGVDVVIEATGRFANLADASSHLRGGARRVIISAPAKGEVKTVVMGINEDEYDPDRDRVVSNASCTTNCLAHPARLILDHFGIKRGLLTTIHSYTADQRLLDAPHNDLRRARSAATSIIPTTTGAAAAIGLVIPELSGRFDGMSVRVPVANVSLVDMVVEVEKSTNTDTLNEILQAAQTRYMGFSNLPLVSSDYREESRSGVVDGLSTRVIDTTVKILIWYNNEWAYAHRVLDLIHHMHALEI</sequence>
<dbReference type="Pfam" id="PF02800">
    <property type="entry name" value="Gp_dh_C"/>
    <property type="match status" value="1"/>
</dbReference>
<dbReference type="InterPro" id="IPR020829">
    <property type="entry name" value="GlycerAld_3-P_DH_cat"/>
</dbReference>
<dbReference type="NCBIfam" id="TIGR01534">
    <property type="entry name" value="GAPDH-I"/>
    <property type="match status" value="1"/>
</dbReference>
<keyword evidence="2 4" id="KW-0560">Oxidoreductase</keyword>
<dbReference type="SMART" id="SM00846">
    <property type="entry name" value="Gp_dh_N"/>
    <property type="match status" value="1"/>
</dbReference>
<dbReference type="PANTHER" id="PTHR43148">
    <property type="entry name" value="GLYCERALDEHYDE-3-PHOSPHATE DEHYDROGENASE 2"/>
    <property type="match status" value="1"/>
</dbReference>
<dbReference type="PROSITE" id="PS00071">
    <property type="entry name" value="GAPDH"/>
    <property type="match status" value="1"/>
</dbReference>
<feature type="domain" description="Glyceraldehyde 3-phosphate dehydrogenase NAD(P) binding" evidence="5">
    <location>
        <begin position="3"/>
        <end position="155"/>
    </location>
</feature>
<dbReference type="EMBL" id="BAAFGK010000004">
    <property type="protein sequence ID" value="GAB0056787.1"/>
    <property type="molecule type" value="Genomic_DNA"/>
</dbReference>
<dbReference type="CDD" id="cd05214">
    <property type="entry name" value="GAPDH_I_N"/>
    <property type="match status" value="1"/>
</dbReference>
<dbReference type="SUPFAM" id="SSF51735">
    <property type="entry name" value="NAD(P)-binding Rossmann-fold domains"/>
    <property type="match status" value="1"/>
</dbReference>
<dbReference type="PRINTS" id="PR00078">
    <property type="entry name" value="G3PDHDRGNASE"/>
</dbReference>
<name>A0ABQ0C7C6_9PROT</name>
<dbReference type="InterPro" id="IPR020830">
    <property type="entry name" value="GlycerAld_3-P_DH_AS"/>
</dbReference>
<dbReference type="InterPro" id="IPR006424">
    <property type="entry name" value="Glyceraldehyde-3-P_DH_1"/>
</dbReference>
<dbReference type="InterPro" id="IPR020828">
    <property type="entry name" value="GlycerAld_3-P_DH_NAD(P)-bd"/>
</dbReference>
<evidence type="ECO:0000256" key="1">
    <source>
        <dbReference type="ARBA" id="ARBA00007406"/>
    </source>
</evidence>
<dbReference type="Proteomes" id="UP001628193">
    <property type="component" value="Unassembled WGS sequence"/>
</dbReference>
<accession>A0ABQ0C7C6</accession>
<dbReference type="CDD" id="cd18126">
    <property type="entry name" value="GAPDH_I_C"/>
    <property type="match status" value="1"/>
</dbReference>